<evidence type="ECO:0000313" key="2">
    <source>
        <dbReference type="EMBL" id="VAW75136.1"/>
    </source>
</evidence>
<accession>A0A3B0Z355</accession>
<organism evidence="2">
    <name type="scientific">hydrothermal vent metagenome</name>
    <dbReference type="NCBI Taxonomy" id="652676"/>
    <lineage>
        <taxon>unclassified sequences</taxon>
        <taxon>metagenomes</taxon>
        <taxon>ecological metagenomes</taxon>
    </lineage>
</organism>
<dbReference type="GO" id="GO:0016872">
    <property type="term" value="F:intramolecular lyase activity"/>
    <property type="evidence" value="ECO:0007669"/>
    <property type="project" value="InterPro"/>
</dbReference>
<protein>
    <recommendedName>
        <fullName evidence="1">Chalcone isomerase domain-containing protein</fullName>
    </recommendedName>
</protein>
<dbReference type="InterPro" id="IPR016087">
    <property type="entry name" value="Chalcone_isomerase"/>
</dbReference>
<sequence>MLNVFRTLLFLTLTTSPLLAQAASKIAGVNTDESCSVENRPMKLNGAGIRSKYFIKIYVGVLCVEQSGQDTSALLAAPGAKRMQMNILYKKLEAGKITDGWKDGFSANLDDAEFSRLKPRLDKFNALFPTLHEGDVVNMDYVPERGTELIINDKSLGTIEGGDFFQALLQVWIGKHPADKTLKKGLLGK</sequence>
<feature type="domain" description="Chalcone isomerase" evidence="1">
    <location>
        <begin position="23"/>
        <end position="188"/>
    </location>
</feature>
<dbReference type="Gene3D" id="3.50.70.10">
    <property type="match status" value="1"/>
</dbReference>
<name>A0A3B0Z355_9ZZZZ</name>
<dbReference type="SUPFAM" id="SSF54626">
    <property type="entry name" value="Chalcone isomerase"/>
    <property type="match status" value="1"/>
</dbReference>
<reference evidence="2" key="1">
    <citation type="submission" date="2018-06" db="EMBL/GenBank/DDBJ databases">
        <authorList>
            <person name="Zhirakovskaya E."/>
        </authorList>
    </citation>
    <scope>NUCLEOTIDE SEQUENCE</scope>
</reference>
<dbReference type="EMBL" id="UOFN01000046">
    <property type="protein sequence ID" value="VAW75136.1"/>
    <property type="molecule type" value="Genomic_DNA"/>
</dbReference>
<dbReference type="InterPro" id="IPR036298">
    <property type="entry name" value="Chalcone_isomerase_sf"/>
</dbReference>
<dbReference type="AlphaFoldDB" id="A0A3B0Z355"/>
<gene>
    <name evidence="2" type="ORF">MNBD_GAMMA15-1929</name>
</gene>
<proteinExistence type="predicted"/>
<evidence type="ECO:0000259" key="1">
    <source>
        <dbReference type="Pfam" id="PF16036"/>
    </source>
</evidence>
<dbReference type="InterPro" id="IPR016088">
    <property type="entry name" value="Chalcone_isomerase_3-sand"/>
</dbReference>
<dbReference type="Pfam" id="PF16036">
    <property type="entry name" value="Chalcone_3"/>
    <property type="match status" value="1"/>
</dbReference>